<protein>
    <submittedName>
        <fullName evidence="1">Uncharacterized protein</fullName>
    </submittedName>
</protein>
<evidence type="ECO:0000313" key="1">
    <source>
        <dbReference type="EMBL" id="CAB4221515.1"/>
    </source>
</evidence>
<name>A0A6J5T1E7_9CAUD</name>
<gene>
    <name evidence="1" type="ORF">UFOVP1636_344</name>
</gene>
<proteinExistence type="predicted"/>
<reference evidence="1" key="1">
    <citation type="submission" date="2020-05" db="EMBL/GenBank/DDBJ databases">
        <authorList>
            <person name="Chiriac C."/>
            <person name="Salcher M."/>
            <person name="Ghai R."/>
            <person name="Kavagutti S V."/>
        </authorList>
    </citation>
    <scope>NUCLEOTIDE SEQUENCE</scope>
</reference>
<dbReference type="EMBL" id="LR797503">
    <property type="protein sequence ID" value="CAB4221515.1"/>
    <property type="molecule type" value="Genomic_DNA"/>
</dbReference>
<sequence>MVTQTDQFLQRDADLPKPKYNYGDRIFARLGKVPVVGMVIRQVEETVLVHSDLPLKVEEQVRYIVSVPIQTVSFMVEIK</sequence>
<organism evidence="1">
    <name type="scientific">uncultured Caudovirales phage</name>
    <dbReference type="NCBI Taxonomy" id="2100421"/>
    <lineage>
        <taxon>Viruses</taxon>
        <taxon>Duplodnaviria</taxon>
        <taxon>Heunggongvirae</taxon>
        <taxon>Uroviricota</taxon>
        <taxon>Caudoviricetes</taxon>
        <taxon>Peduoviridae</taxon>
        <taxon>Maltschvirus</taxon>
        <taxon>Maltschvirus maltsch</taxon>
    </lineage>
</organism>
<accession>A0A6J5T1E7</accession>